<keyword evidence="2" id="KW-1133">Transmembrane helix</keyword>
<dbReference type="SMART" id="SM00234">
    <property type="entry name" value="START"/>
    <property type="match status" value="1"/>
</dbReference>
<dbReference type="Pfam" id="PF01852">
    <property type="entry name" value="START"/>
    <property type="match status" value="1"/>
</dbReference>
<feature type="domain" description="START" evidence="3">
    <location>
        <begin position="285"/>
        <end position="457"/>
    </location>
</feature>
<feature type="compositionally biased region" description="Polar residues" evidence="1">
    <location>
        <begin position="221"/>
        <end position="233"/>
    </location>
</feature>
<organism evidence="4 5">
    <name type="scientific">Populus tomentosa</name>
    <name type="common">Chinese white poplar</name>
    <dbReference type="NCBI Taxonomy" id="118781"/>
    <lineage>
        <taxon>Eukaryota</taxon>
        <taxon>Viridiplantae</taxon>
        <taxon>Streptophyta</taxon>
        <taxon>Embryophyta</taxon>
        <taxon>Tracheophyta</taxon>
        <taxon>Spermatophyta</taxon>
        <taxon>Magnoliopsida</taxon>
        <taxon>eudicotyledons</taxon>
        <taxon>Gunneridae</taxon>
        <taxon>Pentapetalae</taxon>
        <taxon>rosids</taxon>
        <taxon>fabids</taxon>
        <taxon>Malpighiales</taxon>
        <taxon>Salicaceae</taxon>
        <taxon>Saliceae</taxon>
        <taxon>Populus</taxon>
    </lineage>
</organism>
<dbReference type="EMBL" id="JAAWWB010000015">
    <property type="protein sequence ID" value="KAG6766564.1"/>
    <property type="molecule type" value="Genomic_DNA"/>
</dbReference>
<dbReference type="InterPro" id="IPR009769">
    <property type="entry name" value="EDR2_C"/>
</dbReference>
<comment type="caution">
    <text evidence="4">The sequence shown here is derived from an EMBL/GenBank/DDBJ whole genome shotgun (WGS) entry which is preliminary data.</text>
</comment>
<evidence type="ECO:0000313" key="4">
    <source>
        <dbReference type="EMBL" id="KAG6766564.1"/>
    </source>
</evidence>
<evidence type="ECO:0000259" key="3">
    <source>
        <dbReference type="PROSITE" id="PS50848"/>
    </source>
</evidence>
<dbReference type="InterPro" id="IPR002913">
    <property type="entry name" value="START_lipid-bd_dom"/>
</dbReference>
<proteinExistence type="predicted"/>
<sequence>MTNRLRRSLKINSLSSSRNWDEEPSSAKTNRLEWLNIDINGTVSSCFLTTCLKILLVFHGQVLKPSTGMLCYIYYFYGYFTMLGTTPEFYYFRGDWEGRRVKIDTQRLDGKVRKEKDRAFIYSHEVPIKTLLIDGNCRVEDRGLKTHQGHWKLRKFNEMIFVLSVYNKKERNNAITLAAFNIQEALIWKEKIESVIDQLQHNTVSDKHASYKYGSGMDTGVTASSSENGSQFGEQEEEDDTHTNLFWRKTIGNVSPDSVEDRTPECDSELPNQTANNRAFSINHWRLLKCHNGLRIFEELTETDYLLRSCSQAMKAVGIVKATCEEIFELVMSMDATRFEWDSTFQYGSLVEEVDGHTAILYHRLQLGWFPKFVWPRDLCYVRYWRRNDDGSYVVLFRSREHGNCGPQPGYVRAHVESGGFIISPLKPRNGRPRTQVQHLMQIDLKGWGVGYIPSFQQHCLLEMLNNIAGLREWCAQRDERDAHTRIPAIAVKTSGYVSPQKIVSSALMDEYSDEDEEFQITEEEEEVPAGKHLMDLVAVDWFKDTKRMDHVARHRGSAAQVASEKGLFSVVFNLQVPGSTHYSMVFYFVTKELVPGSLLQRFVDGDDEFRNSRFKLLPSVLQGSWIMRQSVGSTPCLLGKAVECNYIRGPKYLEVDVDIGSSAVASGVLWLVMGTSPTLVVDMAFLVQANTKEELPEQFIGAVRVSHIELSSAMVPRLHPDSS</sequence>
<reference evidence="4" key="1">
    <citation type="journal article" date="2020" name="bioRxiv">
        <title>Hybrid origin of Populus tomentosa Carr. identified through genome sequencing and phylogenomic analysis.</title>
        <authorList>
            <person name="An X."/>
            <person name="Gao K."/>
            <person name="Chen Z."/>
            <person name="Li J."/>
            <person name="Yang X."/>
            <person name="Yang X."/>
            <person name="Zhou J."/>
            <person name="Guo T."/>
            <person name="Zhao T."/>
            <person name="Huang S."/>
            <person name="Miao D."/>
            <person name="Khan W.U."/>
            <person name="Rao P."/>
            <person name="Ye M."/>
            <person name="Lei B."/>
            <person name="Liao W."/>
            <person name="Wang J."/>
            <person name="Ji L."/>
            <person name="Li Y."/>
            <person name="Guo B."/>
            <person name="Mustafa N.S."/>
            <person name="Li S."/>
            <person name="Yun Q."/>
            <person name="Keller S.R."/>
            <person name="Mao J."/>
            <person name="Zhang R."/>
            <person name="Strauss S.H."/>
        </authorList>
    </citation>
    <scope>NUCLEOTIDE SEQUENCE</scope>
    <source>
        <strain evidence="4">GM15</strain>
        <tissue evidence="4">Leaf</tissue>
    </source>
</reference>
<evidence type="ECO:0000313" key="5">
    <source>
        <dbReference type="Proteomes" id="UP000886885"/>
    </source>
</evidence>
<dbReference type="GO" id="GO:0008289">
    <property type="term" value="F:lipid binding"/>
    <property type="evidence" value="ECO:0007669"/>
    <property type="project" value="InterPro"/>
</dbReference>
<keyword evidence="5" id="KW-1185">Reference proteome</keyword>
<dbReference type="Pfam" id="PF07059">
    <property type="entry name" value="EDR2_C"/>
    <property type="match status" value="1"/>
</dbReference>
<dbReference type="AlphaFoldDB" id="A0A8X8CV51"/>
<keyword evidence="2" id="KW-0472">Membrane</keyword>
<dbReference type="CDD" id="cd00177">
    <property type="entry name" value="START"/>
    <property type="match status" value="1"/>
</dbReference>
<keyword evidence="2" id="KW-0812">Transmembrane</keyword>
<dbReference type="PROSITE" id="PS50848">
    <property type="entry name" value="START"/>
    <property type="match status" value="1"/>
</dbReference>
<evidence type="ECO:0000256" key="1">
    <source>
        <dbReference type="SAM" id="MobiDB-lite"/>
    </source>
</evidence>
<name>A0A8X8CV51_POPTO</name>
<evidence type="ECO:0000256" key="2">
    <source>
        <dbReference type="SAM" id="Phobius"/>
    </source>
</evidence>
<dbReference type="InterPro" id="IPR045096">
    <property type="entry name" value="EDR2-like"/>
</dbReference>
<protein>
    <recommendedName>
        <fullName evidence="3">START domain-containing protein</fullName>
    </recommendedName>
</protein>
<dbReference type="OrthoDB" id="9970435at2759"/>
<dbReference type="PANTHER" id="PTHR12136:SF100">
    <property type="entry name" value="PROTEIN ENHANCED DISEASE RESISTANCE 2-LIKE"/>
    <property type="match status" value="1"/>
</dbReference>
<dbReference type="Proteomes" id="UP000886885">
    <property type="component" value="Chromosome 8A"/>
</dbReference>
<feature type="region of interest" description="Disordered" evidence="1">
    <location>
        <begin position="218"/>
        <end position="240"/>
    </location>
</feature>
<gene>
    <name evidence="4" type="ORF">POTOM_030652</name>
</gene>
<dbReference type="PANTHER" id="PTHR12136">
    <property type="entry name" value="ENHANCED DISEASE RESISTANCE-RELATED"/>
    <property type="match status" value="1"/>
</dbReference>
<accession>A0A8X8CV51</accession>
<feature type="transmembrane region" description="Helical" evidence="2">
    <location>
        <begin position="72"/>
        <end position="92"/>
    </location>
</feature>